<dbReference type="PANTHER" id="PTHR43394">
    <property type="entry name" value="ATP-DEPENDENT PERMEASE MDL1, MITOCHONDRIAL"/>
    <property type="match status" value="1"/>
</dbReference>
<evidence type="ECO:0000256" key="3">
    <source>
        <dbReference type="ARBA" id="ARBA00022741"/>
    </source>
</evidence>
<feature type="transmembrane region" description="Helical" evidence="7">
    <location>
        <begin position="185"/>
        <end position="205"/>
    </location>
</feature>
<dbReference type="InterPro" id="IPR003439">
    <property type="entry name" value="ABC_transporter-like_ATP-bd"/>
</dbReference>
<feature type="transmembrane region" description="Helical" evidence="7">
    <location>
        <begin position="66"/>
        <end position="87"/>
    </location>
</feature>
<accession>A0A9D1HPT7</accession>
<dbReference type="SUPFAM" id="SSF90123">
    <property type="entry name" value="ABC transporter transmembrane region"/>
    <property type="match status" value="1"/>
</dbReference>
<dbReference type="InterPro" id="IPR027417">
    <property type="entry name" value="P-loop_NTPase"/>
</dbReference>
<dbReference type="SMART" id="SM00382">
    <property type="entry name" value="AAA"/>
    <property type="match status" value="1"/>
</dbReference>
<gene>
    <name evidence="9" type="ORF">IAD15_10645</name>
</gene>
<evidence type="ECO:0000313" key="9">
    <source>
        <dbReference type="EMBL" id="HIU14505.1"/>
    </source>
</evidence>
<evidence type="ECO:0000256" key="5">
    <source>
        <dbReference type="ARBA" id="ARBA00022989"/>
    </source>
</evidence>
<dbReference type="Gene3D" id="3.40.50.300">
    <property type="entry name" value="P-loop containing nucleotide triphosphate hydrolases"/>
    <property type="match status" value="1"/>
</dbReference>
<dbReference type="SUPFAM" id="SSF52540">
    <property type="entry name" value="P-loop containing nucleoside triphosphate hydrolases"/>
    <property type="match status" value="1"/>
</dbReference>
<proteinExistence type="predicted"/>
<keyword evidence="3" id="KW-0547">Nucleotide-binding</keyword>
<keyword evidence="4 9" id="KW-0067">ATP-binding</keyword>
<evidence type="ECO:0000256" key="2">
    <source>
        <dbReference type="ARBA" id="ARBA00022692"/>
    </source>
</evidence>
<keyword evidence="2 7" id="KW-0812">Transmembrane</keyword>
<dbReference type="InterPro" id="IPR039421">
    <property type="entry name" value="Type_1_exporter"/>
</dbReference>
<dbReference type="Pfam" id="PF00005">
    <property type="entry name" value="ABC_tran"/>
    <property type="match status" value="1"/>
</dbReference>
<reference evidence="9" key="2">
    <citation type="journal article" date="2021" name="PeerJ">
        <title>Extensive microbial diversity within the chicken gut microbiome revealed by metagenomics and culture.</title>
        <authorList>
            <person name="Gilroy R."/>
            <person name="Ravi A."/>
            <person name="Getino M."/>
            <person name="Pursley I."/>
            <person name="Horton D.L."/>
            <person name="Alikhan N.F."/>
            <person name="Baker D."/>
            <person name="Gharbi K."/>
            <person name="Hall N."/>
            <person name="Watson M."/>
            <person name="Adriaenssens E.M."/>
            <person name="Foster-Nyarko E."/>
            <person name="Jarju S."/>
            <person name="Secka A."/>
            <person name="Antonio M."/>
            <person name="Oren A."/>
            <person name="Chaudhuri R.R."/>
            <person name="La Ragione R."/>
            <person name="Hildebrand F."/>
            <person name="Pallen M.J."/>
        </authorList>
    </citation>
    <scope>NUCLEOTIDE SEQUENCE</scope>
    <source>
        <strain evidence="9">CHK195-11698</strain>
    </source>
</reference>
<dbReference type="EMBL" id="DVMJ01000094">
    <property type="protein sequence ID" value="HIU14505.1"/>
    <property type="molecule type" value="Genomic_DNA"/>
</dbReference>
<dbReference type="GO" id="GO:0005524">
    <property type="term" value="F:ATP binding"/>
    <property type="evidence" value="ECO:0007669"/>
    <property type="project" value="UniProtKB-KW"/>
</dbReference>
<evidence type="ECO:0000313" key="10">
    <source>
        <dbReference type="Proteomes" id="UP000824175"/>
    </source>
</evidence>
<organism evidence="9 10">
    <name type="scientific">Candidatus Fimiplasma intestinipullorum</name>
    <dbReference type="NCBI Taxonomy" id="2840825"/>
    <lineage>
        <taxon>Bacteria</taxon>
        <taxon>Bacillati</taxon>
        <taxon>Bacillota</taxon>
        <taxon>Clostridia</taxon>
        <taxon>Eubacteriales</taxon>
        <taxon>Candidatus Fimiplasma</taxon>
    </lineage>
</organism>
<dbReference type="PROSITE" id="PS50893">
    <property type="entry name" value="ABC_TRANSPORTER_2"/>
    <property type="match status" value="1"/>
</dbReference>
<evidence type="ECO:0000256" key="6">
    <source>
        <dbReference type="ARBA" id="ARBA00023136"/>
    </source>
</evidence>
<comment type="caution">
    <text evidence="9">The sequence shown here is derived from an EMBL/GenBank/DDBJ whole genome shotgun (WGS) entry which is preliminary data.</text>
</comment>
<dbReference type="PROSITE" id="PS00211">
    <property type="entry name" value="ABC_TRANSPORTER_1"/>
    <property type="match status" value="1"/>
</dbReference>
<dbReference type="GO" id="GO:0005886">
    <property type="term" value="C:plasma membrane"/>
    <property type="evidence" value="ECO:0007669"/>
    <property type="project" value="UniProtKB-SubCell"/>
</dbReference>
<reference evidence="9" key="1">
    <citation type="submission" date="2020-10" db="EMBL/GenBank/DDBJ databases">
        <authorList>
            <person name="Gilroy R."/>
        </authorList>
    </citation>
    <scope>NUCLEOTIDE SEQUENCE</scope>
    <source>
        <strain evidence="9">CHK195-11698</strain>
    </source>
</reference>
<evidence type="ECO:0000256" key="1">
    <source>
        <dbReference type="ARBA" id="ARBA00004651"/>
    </source>
</evidence>
<dbReference type="InterPro" id="IPR003593">
    <property type="entry name" value="AAA+_ATPase"/>
</dbReference>
<evidence type="ECO:0000259" key="8">
    <source>
        <dbReference type="PROSITE" id="PS50893"/>
    </source>
</evidence>
<comment type="subcellular location">
    <subcellularLocation>
        <location evidence="1">Cell membrane</location>
        <topology evidence="1">Multi-pass membrane protein</topology>
    </subcellularLocation>
</comment>
<dbReference type="PANTHER" id="PTHR43394:SF1">
    <property type="entry name" value="ATP-BINDING CASSETTE SUB-FAMILY B MEMBER 10, MITOCHONDRIAL"/>
    <property type="match status" value="1"/>
</dbReference>
<feature type="transmembrane region" description="Helical" evidence="7">
    <location>
        <begin position="315"/>
        <end position="334"/>
    </location>
</feature>
<dbReference type="Gene3D" id="1.20.1560.10">
    <property type="entry name" value="ABC transporter type 1, transmembrane domain"/>
    <property type="match status" value="1"/>
</dbReference>
<evidence type="ECO:0000256" key="4">
    <source>
        <dbReference type="ARBA" id="ARBA00022840"/>
    </source>
</evidence>
<sequence length="618" mass="69879">MNTKTSLKETLQMHLRAYKDIQKRCPGVILATSSQAILKGISPYLTIYFSAQLINELSSQRRPRELMLWIGCVVGTTALLGLGQVLCKRWYNIKKALFKEMMQTIYTDQFLSMDYAEADRHETRDLYNQIKESEMWRNWGFNQLIPFVDWTFEAITGILGAIVLTVSLFTQLVPDTHSLCFLNSAWIVIGVVLLLIVITCLGPLASNHAIALEASLSSESRFGNRLFSRFTRLGYENQYAMDHRMYHPYELSNYYMRQENRFGVDSRVARLSLTSIGLSGAFSEAIPALFSGVVYVFVCLKALGGAFGIGSVTQYVSAVTALSINVALLLETVGHMKANTPFLKTTYAFLDIPHSMYQGSLTTEKRADRDYEIEFKDVSFKYPGSDLWALRHVNMKFKIGSRIAVVGENGSGKSTFIKLLCRLYDPQEGVITLNGIDIRKYRYQDYLDLFSVVFQDFQLLSQPLGDNVAGSMHYDKTKVEQCLKDAGFEERLRELPEGLDTYLYRDFGKDGIEVSGGEAQKIAIARALYKDAPFIILDEPTAALDPLAEAEIYSQFNAIVKDKTAIFISHRLSSCQFCDEILVFDQGTIVQKGTHATLVHEEKGKYSTLWHAQAQYYE</sequence>
<keyword evidence="5 7" id="KW-1133">Transmembrane helix</keyword>
<dbReference type="CDD" id="cd03228">
    <property type="entry name" value="ABCC_MRP_Like"/>
    <property type="match status" value="1"/>
</dbReference>
<feature type="transmembrane region" description="Helical" evidence="7">
    <location>
        <begin position="150"/>
        <end position="173"/>
    </location>
</feature>
<name>A0A9D1HPT7_9FIRM</name>
<dbReference type="InterPro" id="IPR036640">
    <property type="entry name" value="ABC1_TM_sf"/>
</dbReference>
<evidence type="ECO:0000256" key="7">
    <source>
        <dbReference type="SAM" id="Phobius"/>
    </source>
</evidence>
<keyword evidence="6 7" id="KW-0472">Membrane</keyword>
<protein>
    <submittedName>
        <fullName evidence="9">ABC transporter ATP-binding protein</fullName>
    </submittedName>
</protein>
<dbReference type="AlphaFoldDB" id="A0A9D1HPT7"/>
<dbReference type="GO" id="GO:0015421">
    <property type="term" value="F:ABC-type oligopeptide transporter activity"/>
    <property type="evidence" value="ECO:0007669"/>
    <property type="project" value="TreeGrafter"/>
</dbReference>
<dbReference type="Proteomes" id="UP000824175">
    <property type="component" value="Unassembled WGS sequence"/>
</dbReference>
<feature type="domain" description="ABC transporter" evidence="8">
    <location>
        <begin position="373"/>
        <end position="611"/>
    </location>
</feature>
<dbReference type="GO" id="GO:0016887">
    <property type="term" value="F:ATP hydrolysis activity"/>
    <property type="evidence" value="ECO:0007669"/>
    <property type="project" value="InterPro"/>
</dbReference>
<dbReference type="InterPro" id="IPR017871">
    <property type="entry name" value="ABC_transporter-like_CS"/>
</dbReference>